<accession>A0ABR1WK30</accession>
<feature type="domain" description="Zn(2)-C6 fungal-type" evidence="7">
    <location>
        <begin position="10"/>
        <end position="41"/>
    </location>
</feature>
<dbReference type="SUPFAM" id="SSF57701">
    <property type="entry name" value="Zn2/Cys6 DNA-binding domain"/>
    <property type="match status" value="1"/>
</dbReference>
<keyword evidence="9" id="KW-1185">Reference proteome</keyword>
<evidence type="ECO:0000256" key="5">
    <source>
        <dbReference type="ARBA" id="ARBA00023242"/>
    </source>
</evidence>
<comment type="caution">
    <text evidence="8">The sequence shown here is derived from an EMBL/GenBank/DDBJ whole genome shotgun (WGS) entry which is preliminary data.</text>
</comment>
<evidence type="ECO:0000256" key="2">
    <source>
        <dbReference type="ARBA" id="ARBA00022833"/>
    </source>
</evidence>
<dbReference type="CDD" id="cd00067">
    <property type="entry name" value="GAL4"/>
    <property type="match status" value="1"/>
</dbReference>
<keyword evidence="1" id="KW-0479">Metal-binding</keyword>
<dbReference type="Proteomes" id="UP001446871">
    <property type="component" value="Unassembled WGS sequence"/>
</dbReference>
<evidence type="ECO:0000256" key="3">
    <source>
        <dbReference type="ARBA" id="ARBA00023015"/>
    </source>
</evidence>
<keyword evidence="5" id="KW-0539">Nucleus</keyword>
<dbReference type="PANTHER" id="PTHR47660:SF3">
    <property type="entry name" value="FINGER DOMAIN PROTEIN, PUTATIVE (AFU_ORTHOLOGUE AFUA_4G03310)-RELATED"/>
    <property type="match status" value="1"/>
</dbReference>
<evidence type="ECO:0000256" key="6">
    <source>
        <dbReference type="SAM" id="MobiDB-lite"/>
    </source>
</evidence>
<reference evidence="8 9" key="1">
    <citation type="submission" date="2023-01" db="EMBL/GenBank/DDBJ databases">
        <title>Analysis of 21 Apiospora genomes using comparative genomics revels a genus with tremendous synthesis potential of carbohydrate active enzymes and secondary metabolites.</title>
        <authorList>
            <person name="Sorensen T."/>
        </authorList>
    </citation>
    <scope>NUCLEOTIDE SEQUENCE [LARGE SCALE GENOMIC DNA]</scope>
    <source>
        <strain evidence="8 9">CBS 83171</strain>
    </source>
</reference>
<keyword evidence="4" id="KW-0804">Transcription</keyword>
<dbReference type="Gene3D" id="4.10.240.10">
    <property type="entry name" value="Zn(2)-C6 fungal-type DNA-binding domain"/>
    <property type="match status" value="1"/>
</dbReference>
<keyword evidence="3" id="KW-0805">Transcription regulation</keyword>
<dbReference type="InterPro" id="IPR036864">
    <property type="entry name" value="Zn2-C6_fun-type_DNA-bd_sf"/>
</dbReference>
<dbReference type="PANTHER" id="PTHR47660">
    <property type="entry name" value="TRANSCRIPTION FACTOR WITH C2H2 AND ZN(2)-CYS(6) DNA BINDING DOMAIN (EUROFUNG)-RELATED-RELATED"/>
    <property type="match status" value="1"/>
</dbReference>
<name>A0ABR1WK30_9PEZI</name>
<dbReference type="EMBL" id="JAQQWM010000001">
    <property type="protein sequence ID" value="KAK8083852.1"/>
    <property type="molecule type" value="Genomic_DNA"/>
</dbReference>
<proteinExistence type="predicted"/>
<evidence type="ECO:0000259" key="7">
    <source>
        <dbReference type="PROSITE" id="PS50048"/>
    </source>
</evidence>
<gene>
    <name evidence="8" type="ORF">PG996_002633</name>
</gene>
<organism evidence="8 9">
    <name type="scientific">Apiospora saccharicola</name>
    <dbReference type="NCBI Taxonomy" id="335842"/>
    <lineage>
        <taxon>Eukaryota</taxon>
        <taxon>Fungi</taxon>
        <taxon>Dikarya</taxon>
        <taxon>Ascomycota</taxon>
        <taxon>Pezizomycotina</taxon>
        <taxon>Sordariomycetes</taxon>
        <taxon>Xylariomycetidae</taxon>
        <taxon>Amphisphaeriales</taxon>
        <taxon>Apiosporaceae</taxon>
        <taxon>Apiospora</taxon>
    </lineage>
</organism>
<dbReference type="PROSITE" id="PS00463">
    <property type="entry name" value="ZN2_CY6_FUNGAL_1"/>
    <property type="match status" value="1"/>
</dbReference>
<dbReference type="InterPro" id="IPR001138">
    <property type="entry name" value="Zn2Cys6_DnaBD"/>
</dbReference>
<evidence type="ECO:0000313" key="9">
    <source>
        <dbReference type="Proteomes" id="UP001446871"/>
    </source>
</evidence>
<feature type="region of interest" description="Disordered" evidence="6">
    <location>
        <begin position="45"/>
        <end position="78"/>
    </location>
</feature>
<sequence>MRYSTSRQKACYQCSSAKAKCANNTAGSCSRCTLRGLTCIYPADASTPASRSSRRRVQRSPDGPSAQTSPPLHTVAAPDFVGGSGKEAQYNLDFGGLDLICPINVDEIATRWLHPYVPVPGQVTKDYHPRISDLIYRVPVPSQPLVNCLSIARICDTSRPGGSQIAGEILQKEMSNITERDMSDVFDIDLLATFQAYLIYTMILFFHLNQGETLSSLRQAMMSLQDLAGTASRQGLVCAADLQHARPRWESWLVTEAKRRTLYVLYLFDNVLSRQEGLPTFLGTELRGLPAPSSKSLWEAKDRREWELKYNCHLAQWPEGGLRIDELWSMPADFDEASIARRRARVDQWLVDVDEFSMMVYTVTSCTHGG</sequence>
<dbReference type="PROSITE" id="PS50048">
    <property type="entry name" value="ZN2_CY6_FUNGAL_2"/>
    <property type="match status" value="1"/>
</dbReference>
<protein>
    <submittedName>
        <fullName evidence="8">MFS general substrate transporter</fullName>
    </submittedName>
</protein>
<evidence type="ECO:0000313" key="8">
    <source>
        <dbReference type="EMBL" id="KAK8083852.1"/>
    </source>
</evidence>
<dbReference type="Pfam" id="PF00172">
    <property type="entry name" value="Zn_clus"/>
    <property type="match status" value="1"/>
</dbReference>
<evidence type="ECO:0000256" key="4">
    <source>
        <dbReference type="ARBA" id="ARBA00023163"/>
    </source>
</evidence>
<keyword evidence="2" id="KW-0862">Zinc</keyword>
<dbReference type="CDD" id="cd12148">
    <property type="entry name" value="fungal_TF_MHR"/>
    <property type="match status" value="1"/>
</dbReference>
<evidence type="ECO:0000256" key="1">
    <source>
        <dbReference type="ARBA" id="ARBA00022723"/>
    </source>
</evidence>
<dbReference type="SMART" id="SM00066">
    <property type="entry name" value="GAL4"/>
    <property type="match status" value="1"/>
</dbReference>